<evidence type="ECO:0000313" key="2">
    <source>
        <dbReference type="EMBL" id="AAV78423.1"/>
    </source>
</evidence>
<accession>A0A0H2WSW8</accession>
<dbReference type="RefSeq" id="WP_001011749.1">
    <property type="nucleotide sequence ID" value="NC_006511.1"/>
</dbReference>
<name>A0A0H2WSW8_SALPA</name>
<feature type="region of interest" description="Disordered" evidence="1">
    <location>
        <begin position="238"/>
        <end position="259"/>
    </location>
</feature>
<protein>
    <submittedName>
        <fullName evidence="3">Phage late control D family protein</fullName>
    </submittedName>
    <submittedName>
        <fullName evidence="2">Regulator of late gene expression</fullName>
    </submittedName>
</protein>
<reference evidence="2 4" key="1">
    <citation type="journal article" date="2004" name="Nat. Genet.">
        <title>Comparison of genome degradation in Paratyphi A and Typhi, human-restricted serovars of Salmonella enterica that cause typhoid.</title>
        <authorList>
            <person name="McClelland M."/>
            <person name="Sanderson K.E."/>
            <person name="Clifton S.W."/>
            <person name="Latreille P."/>
            <person name="Porwollik S."/>
            <person name="Sabo A."/>
            <person name="Meyer R."/>
            <person name="Bieri T."/>
            <person name="Ozersky P."/>
            <person name="McLellan M."/>
            <person name="Harkins C.R."/>
            <person name="Wang C."/>
            <person name="Nguyen C."/>
            <person name="Berghoff A."/>
            <person name="Elliott G."/>
            <person name="Kohlberg S."/>
            <person name="Strong C."/>
            <person name="Du F."/>
            <person name="Carter J."/>
            <person name="Kremizki C."/>
            <person name="Layman D."/>
            <person name="Leonard S."/>
            <person name="Sun H."/>
            <person name="Fulton L."/>
            <person name="Nash W."/>
            <person name="Miner T."/>
            <person name="Minx P."/>
            <person name="Delehaunty K."/>
            <person name="Fronick C."/>
            <person name="Magrini V."/>
            <person name="Nhan M."/>
            <person name="Warren W."/>
            <person name="Florea L."/>
            <person name="Spieth J."/>
            <person name="Wilson R.K."/>
        </authorList>
    </citation>
    <scope>NUCLEOTIDE SEQUENCE [LARGE SCALE GENOMIC DNA]</scope>
    <source>
        <strain evidence="2">ATCC 9150</strain>
        <strain evidence="4">ATCC 9150 / SARB42</strain>
    </source>
</reference>
<evidence type="ECO:0000313" key="3">
    <source>
        <dbReference type="EMBL" id="HAE6984502.1"/>
    </source>
</evidence>
<dbReference type="InterPro" id="IPR052726">
    <property type="entry name" value="Phage_Baseplate_Hub"/>
</dbReference>
<reference evidence="3" key="3">
    <citation type="submission" date="2018-07" db="EMBL/GenBank/DDBJ databases">
        <authorList>
            <consortium name="NCBI Pathogen Detection Project"/>
        </authorList>
    </citation>
    <scope>NUCLEOTIDE SEQUENCE</scope>
    <source>
        <strain evidence="3">ATCC 9150</strain>
    </source>
</reference>
<dbReference type="Pfam" id="PF05954">
    <property type="entry name" value="Phage_GPD"/>
    <property type="match status" value="1"/>
</dbReference>
<evidence type="ECO:0000313" key="4">
    <source>
        <dbReference type="Proteomes" id="UP000008185"/>
    </source>
</evidence>
<dbReference type="EMBL" id="DAASTS010000001">
    <property type="protein sequence ID" value="HAE6984502.1"/>
    <property type="molecule type" value="Genomic_DNA"/>
</dbReference>
<sequence length="366" mass="40632">MNFSSDLFGLNSRSPAFSITIEGKDVTTALDARLMSLTLTDNRGFEADQLDLELDDADGQIVLPRRGAVIQLALGWKGQPLFPKGAFTVDEIEHSGAPDRLTICARSADFRETLNTRREKSWHQTTVGEVVKEIAARHNLKVALGKDLTDKVLDHMDQTNESDASFLMKLARQYGAIASVKDGNLLFIRQGQGRTASGKPLPVITITRKAGDGHRFTLADRGAYTGVIASWLHTREPKKKETTQVKRRHKKVATPKEPEAKQGDYLVGTDENVLVLNRTYANRGNAERAAKMQWERLQRGVASFSLQLAEGRADLYTEMPVKVSGFKQPIDDAEWTITTLTHTVSPDNGFTTSLELEVKIDDLEIE</sequence>
<evidence type="ECO:0000256" key="1">
    <source>
        <dbReference type="SAM" id="MobiDB-lite"/>
    </source>
</evidence>
<dbReference type="PANTHER" id="PTHR35862">
    <property type="entry name" value="FELS-2 PROPHAGE PROTEIN"/>
    <property type="match status" value="1"/>
</dbReference>
<dbReference type="SUPFAM" id="SSF69279">
    <property type="entry name" value="Phage tail proteins"/>
    <property type="match status" value="1"/>
</dbReference>
<organism evidence="2 4">
    <name type="scientific">Salmonella paratyphi A (strain ATCC 9150 / SARB42)</name>
    <dbReference type="NCBI Taxonomy" id="295319"/>
    <lineage>
        <taxon>Bacteria</taxon>
        <taxon>Pseudomonadati</taxon>
        <taxon>Pseudomonadota</taxon>
        <taxon>Gammaproteobacteria</taxon>
        <taxon>Enterobacterales</taxon>
        <taxon>Enterobacteriaceae</taxon>
        <taxon>Salmonella</taxon>
    </lineage>
</organism>
<dbReference type="EMBL" id="CP000026">
    <property type="protein sequence ID" value="AAV78423.1"/>
    <property type="molecule type" value="Genomic_DNA"/>
</dbReference>
<dbReference type="KEGG" id="spt:SPA2556"/>
<reference evidence="3" key="2">
    <citation type="journal article" date="2018" name="Genome Biol.">
        <title>SKESA: strategic k-mer extension for scrupulous assemblies.</title>
        <authorList>
            <person name="Souvorov A."/>
            <person name="Agarwala R."/>
            <person name="Lipman D.J."/>
        </authorList>
    </citation>
    <scope>NUCLEOTIDE SEQUENCE</scope>
    <source>
        <strain evidence="3">ATCC 9150</strain>
    </source>
</reference>
<dbReference type="Proteomes" id="UP000008185">
    <property type="component" value="Chromosome"/>
</dbReference>
<dbReference type="PANTHER" id="PTHR35862:SF3">
    <property type="entry name" value="FELS-2 PROPHAGE PROTEIN"/>
    <property type="match status" value="1"/>
</dbReference>
<proteinExistence type="predicted"/>
<dbReference type="HOGENOM" id="CLU_037957_0_1_6"/>
<dbReference type="AlphaFoldDB" id="A0A0H2WSW8"/>
<gene>
    <name evidence="2" type="ordered locus">SPA2556</name>
    <name evidence="3" type="ORF">GNB70_000037</name>
</gene>